<dbReference type="EMBL" id="BKCL01000008">
    <property type="protein sequence ID" value="GEQ98737.1"/>
    <property type="molecule type" value="Genomic_DNA"/>
</dbReference>
<evidence type="ECO:0000313" key="20">
    <source>
        <dbReference type="EMBL" id="GEQ98737.1"/>
    </source>
</evidence>
<dbReference type="InterPro" id="IPR005121">
    <property type="entry name" value="Fdx_antiC-bd"/>
</dbReference>
<dbReference type="Pfam" id="PF03147">
    <property type="entry name" value="FDX-ACB"/>
    <property type="match status" value="1"/>
</dbReference>
<dbReference type="InterPro" id="IPR036690">
    <property type="entry name" value="Fdx_antiC-bd_sf"/>
</dbReference>
<dbReference type="GO" id="GO:0000049">
    <property type="term" value="F:tRNA binding"/>
    <property type="evidence" value="ECO:0007669"/>
    <property type="project" value="UniProtKB-UniRule"/>
</dbReference>
<comment type="catalytic activity">
    <reaction evidence="14 15">
        <text>tRNA(Phe) + L-phenylalanine + ATP = L-phenylalanyl-tRNA(Phe) + AMP + diphosphate + H(+)</text>
        <dbReference type="Rhea" id="RHEA:19413"/>
        <dbReference type="Rhea" id="RHEA-COMP:9668"/>
        <dbReference type="Rhea" id="RHEA-COMP:9699"/>
        <dbReference type="ChEBI" id="CHEBI:15378"/>
        <dbReference type="ChEBI" id="CHEBI:30616"/>
        <dbReference type="ChEBI" id="CHEBI:33019"/>
        <dbReference type="ChEBI" id="CHEBI:58095"/>
        <dbReference type="ChEBI" id="CHEBI:78442"/>
        <dbReference type="ChEBI" id="CHEBI:78531"/>
        <dbReference type="ChEBI" id="CHEBI:456215"/>
        <dbReference type="EC" id="6.1.1.20"/>
    </reaction>
</comment>
<feature type="binding site" evidence="15">
    <location>
        <position position="457"/>
    </location>
    <ligand>
        <name>Mg(2+)</name>
        <dbReference type="ChEBI" id="CHEBI:18420"/>
        <note>shared with alpha subunit</note>
    </ligand>
</feature>
<dbReference type="InterPro" id="IPR033714">
    <property type="entry name" value="tRNA_bind_bactPheRS"/>
</dbReference>
<dbReference type="InterPro" id="IPR041616">
    <property type="entry name" value="PheRS_beta_core"/>
</dbReference>
<dbReference type="Gene3D" id="3.30.70.380">
    <property type="entry name" value="Ferrodoxin-fold anticodon-binding domain"/>
    <property type="match status" value="1"/>
</dbReference>
<keyword evidence="11 16" id="KW-0694">RNA-binding</keyword>
<evidence type="ECO:0000256" key="12">
    <source>
        <dbReference type="ARBA" id="ARBA00022917"/>
    </source>
</evidence>
<dbReference type="GO" id="GO:0004826">
    <property type="term" value="F:phenylalanine-tRNA ligase activity"/>
    <property type="evidence" value="ECO:0007669"/>
    <property type="project" value="UniProtKB-UniRule"/>
</dbReference>
<evidence type="ECO:0000259" key="19">
    <source>
        <dbReference type="PROSITE" id="PS51483"/>
    </source>
</evidence>
<dbReference type="PANTHER" id="PTHR10947:SF0">
    <property type="entry name" value="PHENYLALANINE--TRNA LIGASE BETA SUBUNIT"/>
    <property type="match status" value="1"/>
</dbReference>
<dbReference type="FunFam" id="2.40.50.140:FF:000045">
    <property type="entry name" value="Phenylalanine--tRNA ligase beta subunit"/>
    <property type="match status" value="1"/>
</dbReference>
<dbReference type="Gene3D" id="3.30.56.10">
    <property type="match status" value="2"/>
</dbReference>
<dbReference type="InterPro" id="IPR012340">
    <property type="entry name" value="NA-bd_OB-fold"/>
</dbReference>
<dbReference type="AlphaFoldDB" id="A0A5A7MY16"/>
<dbReference type="GO" id="GO:0009328">
    <property type="term" value="C:phenylalanine-tRNA ligase complex"/>
    <property type="evidence" value="ECO:0007669"/>
    <property type="project" value="TreeGrafter"/>
</dbReference>
<evidence type="ECO:0000256" key="5">
    <source>
        <dbReference type="ARBA" id="ARBA00022555"/>
    </source>
</evidence>
<evidence type="ECO:0000256" key="14">
    <source>
        <dbReference type="ARBA" id="ARBA00049255"/>
    </source>
</evidence>
<dbReference type="SUPFAM" id="SSF56037">
    <property type="entry name" value="PheT/TilS domain"/>
    <property type="match status" value="1"/>
</dbReference>
<dbReference type="Gene3D" id="3.50.40.10">
    <property type="entry name" value="Phenylalanyl-trna Synthetase, Chain B, domain 3"/>
    <property type="match status" value="1"/>
</dbReference>
<evidence type="ECO:0000256" key="10">
    <source>
        <dbReference type="ARBA" id="ARBA00022842"/>
    </source>
</evidence>
<evidence type="ECO:0000259" key="18">
    <source>
        <dbReference type="PROSITE" id="PS51447"/>
    </source>
</evidence>
<evidence type="ECO:0000256" key="6">
    <source>
        <dbReference type="ARBA" id="ARBA00022598"/>
    </source>
</evidence>
<evidence type="ECO:0000256" key="8">
    <source>
        <dbReference type="ARBA" id="ARBA00022741"/>
    </source>
</evidence>
<keyword evidence="9 15" id="KW-0067">ATP-binding</keyword>
<dbReference type="PROSITE" id="PS50886">
    <property type="entry name" value="TRBD"/>
    <property type="match status" value="1"/>
</dbReference>
<dbReference type="HAMAP" id="MF_00283">
    <property type="entry name" value="Phe_tRNA_synth_beta1"/>
    <property type="match status" value="1"/>
</dbReference>
<evidence type="ECO:0000313" key="22">
    <source>
        <dbReference type="Proteomes" id="UP000322084"/>
    </source>
</evidence>
<dbReference type="InterPro" id="IPR005147">
    <property type="entry name" value="tRNA_synthase_B5-dom"/>
</dbReference>
<dbReference type="InterPro" id="IPR020825">
    <property type="entry name" value="Phe-tRNA_synthase-like_B3/B4"/>
</dbReference>
<keyword evidence="8 15" id="KW-0547">Nucleotide-binding</keyword>
<dbReference type="InterPro" id="IPR045060">
    <property type="entry name" value="Phe-tRNA-ligase_IIc_bsu"/>
</dbReference>
<dbReference type="GO" id="GO:0005524">
    <property type="term" value="F:ATP binding"/>
    <property type="evidence" value="ECO:0007669"/>
    <property type="project" value="UniProtKB-UniRule"/>
</dbReference>
<dbReference type="Gene3D" id="3.30.930.10">
    <property type="entry name" value="Bira Bifunctional Protein, Domain 2"/>
    <property type="match status" value="1"/>
</dbReference>
<dbReference type="SUPFAM" id="SSF46955">
    <property type="entry name" value="Putative DNA-binding domain"/>
    <property type="match status" value="1"/>
</dbReference>
<dbReference type="RefSeq" id="WP_150000979.1">
    <property type="nucleotide sequence ID" value="NZ_BKCL01000008.1"/>
</dbReference>
<dbReference type="EC" id="6.1.1.20" evidence="15"/>
<evidence type="ECO:0000256" key="2">
    <source>
        <dbReference type="ARBA" id="ARBA00008653"/>
    </source>
</evidence>
<feature type="binding site" evidence="15">
    <location>
        <position position="461"/>
    </location>
    <ligand>
        <name>Mg(2+)</name>
        <dbReference type="ChEBI" id="CHEBI:18420"/>
        <note>shared with alpha subunit</note>
    </ligand>
</feature>
<dbReference type="InterPro" id="IPR045864">
    <property type="entry name" value="aa-tRNA-synth_II/BPL/LPL"/>
</dbReference>
<comment type="similarity">
    <text evidence="2 15">Belongs to the phenylalanyl-tRNA synthetase beta subunit family. Type 1 subfamily.</text>
</comment>
<sequence length="796" mass="84877">MKFTLSWLKQHLETEASLAEITDTLTRIGLEVESVDDPREALAPFKVAHVIAADPHPDADRLRVCKVDTGAGIIQVVCGAPNARAGMKGVFAPPGSYVPGIDMTLKPAKIRGVDSSGMLCSEREMMLSDEHDGIIELDADAPIGASFAEIAGLDDPVIDIAITPNHPDALGVSGIARDLAAAGLGRVITPEIAPVAGTFDCPIAIETDAPNACPVFAARLIRGVKNGPSPQWLQQRLKAIGLRPISLLVDLTNFLTYDRARPLHVYDAAKIGTTVHARLAQPGEKVAALDGQTYETAGGECLIADDNGPLGFGGVMGGEASGVSADTVDVLVESAWFEPVQTAQTGRRLGIDSDARYRFERGVDPAFVIPGLELITRMILDLAGGEASRIVVAGTVPTPDKRIAFNPSRVASLGGLDLPESRSRAILESLGFGWEESDAGIMVRVPSWRPDVDGEADLVEDILRIEGYDKVPSVALPRLHDVARPTLTLGQSRARSVKRCLALEGLFEAVTWSFMDSTTARAFGGHHDLMLENPISSELDMMRPSLVPNLVQAAGRNRDRGAGSVALFEVGPAYCGTKPEDQSLIAASVRLGVTGARHWRDPSREVDAYDAKADAIAALAAAGAPVENLQVFDGAPHWYHPGRSGTLRLGPKRILAAFGEMHPKALADLDVKGPVVAAEVYLDQIPEPKRKGGRGRAALRLLNLPAVERDFAFLIDRDIDVGTVIKAAKSADKRYIESVDVFDIYEGKGVAPESKSVAIAARLQPQEKTFTESEIEAICAKIVAMVEKATGGALRR</sequence>
<dbReference type="SMART" id="SM00873">
    <property type="entry name" value="B3_4"/>
    <property type="match status" value="1"/>
</dbReference>
<comment type="subunit">
    <text evidence="3 15">Tetramer of two alpha and two beta subunits.</text>
</comment>
<dbReference type="NCBIfam" id="TIGR00472">
    <property type="entry name" value="pheT_bact"/>
    <property type="match status" value="1"/>
</dbReference>
<dbReference type="Proteomes" id="UP000322084">
    <property type="component" value="Unassembled WGS sequence"/>
</dbReference>
<dbReference type="InterPro" id="IPR004532">
    <property type="entry name" value="Phe-tRNA-ligase_IIc_bsu_bact"/>
</dbReference>
<proteinExistence type="inferred from homology"/>
<evidence type="ECO:0000313" key="21">
    <source>
        <dbReference type="EMBL" id="GER00882.1"/>
    </source>
</evidence>
<accession>A0A5A7MY16</accession>
<name>A0A5A7MY16_9PROT</name>
<feature type="domain" description="FDX-ACB" evidence="18">
    <location>
        <begin position="702"/>
        <end position="795"/>
    </location>
</feature>
<reference evidence="22 23" key="1">
    <citation type="submission" date="2019-09" db="EMBL/GenBank/DDBJ databases">
        <title>NBRP : Genome information of microbial organism related human and environment.</title>
        <authorList>
            <person name="Hattori M."/>
            <person name="Oshima K."/>
            <person name="Inaba H."/>
            <person name="Suda W."/>
            <person name="Sakamoto M."/>
            <person name="Iino T."/>
            <person name="Kitahara M."/>
            <person name="Oshida Y."/>
            <person name="Iida T."/>
            <person name="Kudo T."/>
            <person name="Itoh T."/>
            <person name="Ohkuma M."/>
        </authorList>
    </citation>
    <scope>NUCLEOTIDE SEQUENCE [LARGE SCALE GENOMIC DNA]</scope>
    <source>
        <strain evidence="20 22">Hi-2</strain>
        <strain evidence="21 23">Mie-1</strain>
    </source>
</reference>
<dbReference type="InterPro" id="IPR005146">
    <property type="entry name" value="B3/B4_tRNA-bd"/>
</dbReference>
<gene>
    <name evidence="15 21" type="primary">pheT</name>
    <name evidence="20" type="ORF">JCM17844_23740</name>
    <name evidence="21" type="ORF">JCM17845_15050</name>
</gene>
<feature type="binding site" evidence="15">
    <location>
        <position position="451"/>
    </location>
    <ligand>
        <name>Mg(2+)</name>
        <dbReference type="ChEBI" id="CHEBI:18420"/>
        <note>shared with alpha subunit</note>
    </ligand>
</feature>
<keyword evidence="12 15" id="KW-0648">Protein biosynthesis</keyword>
<evidence type="ECO:0000256" key="7">
    <source>
        <dbReference type="ARBA" id="ARBA00022723"/>
    </source>
</evidence>
<dbReference type="Gene3D" id="2.40.50.140">
    <property type="entry name" value="Nucleic acid-binding proteins"/>
    <property type="match status" value="1"/>
</dbReference>
<comment type="cofactor">
    <cofactor evidence="15">
        <name>Mg(2+)</name>
        <dbReference type="ChEBI" id="CHEBI:18420"/>
    </cofactor>
    <text evidence="15">Binds 2 magnesium ions per tetramer.</text>
</comment>
<dbReference type="PROSITE" id="PS51483">
    <property type="entry name" value="B5"/>
    <property type="match status" value="1"/>
</dbReference>
<keyword evidence="13 15" id="KW-0030">Aminoacyl-tRNA synthetase</keyword>
<evidence type="ECO:0000256" key="13">
    <source>
        <dbReference type="ARBA" id="ARBA00023146"/>
    </source>
</evidence>
<dbReference type="EMBL" id="BKCM01000006">
    <property type="protein sequence ID" value="GER00882.1"/>
    <property type="molecule type" value="Genomic_DNA"/>
</dbReference>
<feature type="domain" description="B5" evidence="19">
    <location>
        <begin position="398"/>
        <end position="473"/>
    </location>
</feature>
<dbReference type="SUPFAM" id="SSF55681">
    <property type="entry name" value="Class II aaRS and biotin synthetases"/>
    <property type="match status" value="1"/>
</dbReference>
<dbReference type="SUPFAM" id="SSF50249">
    <property type="entry name" value="Nucleic acid-binding proteins"/>
    <property type="match status" value="1"/>
</dbReference>
<evidence type="ECO:0000256" key="4">
    <source>
        <dbReference type="ARBA" id="ARBA00022490"/>
    </source>
</evidence>
<dbReference type="SMART" id="SM00896">
    <property type="entry name" value="FDX-ACB"/>
    <property type="match status" value="1"/>
</dbReference>
<evidence type="ECO:0000256" key="9">
    <source>
        <dbReference type="ARBA" id="ARBA00022840"/>
    </source>
</evidence>
<dbReference type="Pfam" id="PF03483">
    <property type="entry name" value="B3_4"/>
    <property type="match status" value="1"/>
</dbReference>
<feature type="domain" description="TRNA-binding" evidence="17">
    <location>
        <begin position="39"/>
        <end position="148"/>
    </location>
</feature>
<keyword evidence="23" id="KW-1185">Reference proteome</keyword>
<keyword evidence="10 15" id="KW-0460">Magnesium</keyword>
<dbReference type="PROSITE" id="PS51447">
    <property type="entry name" value="FDX_ACB"/>
    <property type="match status" value="1"/>
</dbReference>
<comment type="subcellular location">
    <subcellularLocation>
        <location evidence="1 15">Cytoplasm</location>
    </subcellularLocation>
</comment>
<evidence type="ECO:0000256" key="1">
    <source>
        <dbReference type="ARBA" id="ARBA00004496"/>
    </source>
</evidence>
<evidence type="ECO:0000259" key="17">
    <source>
        <dbReference type="PROSITE" id="PS50886"/>
    </source>
</evidence>
<evidence type="ECO:0000256" key="16">
    <source>
        <dbReference type="PROSITE-ProRule" id="PRU00209"/>
    </source>
</evidence>
<dbReference type="PANTHER" id="PTHR10947">
    <property type="entry name" value="PHENYLALANYL-TRNA SYNTHETASE BETA CHAIN AND LEUCINE-RICH REPEAT-CONTAINING PROTEIN 47"/>
    <property type="match status" value="1"/>
</dbReference>
<dbReference type="NCBIfam" id="NF045760">
    <property type="entry name" value="YtpR"/>
    <property type="match status" value="1"/>
</dbReference>
<keyword evidence="7 15" id="KW-0479">Metal-binding</keyword>
<comment type="caution">
    <text evidence="21">The sequence shown here is derived from an EMBL/GenBank/DDBJ whole genome shotgun (WGS) entry which is preliminary data.</text>
</comment>
<organism evidence="21 23">
    <name type="scientific">Iodidimonas gelatinilytica</name>
    <dbReference type="NCBI Taxonomy" id="1236966"/>
    <lineage>
        <taxon>Bacteria</taxon>
        <taxon>Pseudomonadati</taxon>
        <taxon>Pseudomonadota</taxon>
        <taxon>Alphaproteobacteria</taxon>
        <taxon>Iodidimonadales</taxon>
        <taxon>Iodidimonadaceae</taxon>
        <taxon>Iodidimonas</taxon>
    </lineage>
</organism>
<dbReference type="GO" id="GO:0000287">
    <property type="term" value="F:magnesium ion binding"/>
    <property type="evidence" value="ECO:0007669"/>
    <property type="project" value="UniProtKB-UniRule"/>
</dbReference>
<dbReference type="InterPro" id="IPR009061">
    <property type="entry name" value="DNA-bd_dom_put_sf"/>
</dbReference>
<keyword evidence="4 15" id="KW-0963">Cytoplasm</keyword>
<dbReference type="InterPro" id="IPR002547">
    <property type="entry name" value="tRNA-bd_dom"/>
</dbReference>
<dbReference type="SUPFAM" id="SSF54991">
    <property type="entry name" value="Anticodon-binding domain of PheRS"/>
    <property type="match status" value="1"/>
</dbReference>
<evidence type="ECO:0000313" key="23">
    <source>
        <dbReference type="Proteomes" id="UP000325187"/>
    </source>
</evidence>
<dbReference type="Proteomes" id="UP000325187">
    <property type="component" value="Unassembled WGS sequence"/>
</dbReference>
<evidence type="ECO:0000256" key="11">
    <source>
        <dbReference type="ARBA" id="ARBA00022884"/>
    </source>
</evidence>
<dbReference type="Pfam" id="PF17759">
    <property type="entry name" value="tRNA_synthFbeta"/>
    <property type="match status" value="1"/>
</dbReference>
<keyword evidence="5 16" id="KW-0820">tRNA-binding</keyword>
<keyword evidence="6 15" id="KW-0436">Ligase</keyword>
<accession>A0A5A7MS08</accession>
<dbReference type="CDD" id="cd02796">
    <property type="entry name" value="tRNA_bind_bactPheRS"/>
    <property type="match status" value="1"/>
</dbReference>
<dbReference type="Pfam" id="PF01588">
    <property type="entry name" value="tRNA_bind"/>
    <property type="match status" value="1"/>
</dbReference>
<protein>
    <recommendedName>
        <fullName evidence="15">Phenylalanine--tRNA ligase beta subunit</fullName>
        <ecNumber evidence="15">6.1.1.20</ecNumber>
    </recommendedName>
    <alternativeName>
        <fullName evidence="15">Phenylalanyl-tRNA synthetase beta subunit</fullName>
        <shortName evidence="15">PheRS</shortName>
    </alternativeName>
</protein>
<dbReference type="CDD" id="cd00769">
    <property type="entry name" value="PheRS_beta_core"/>
    <property type="match status" value="1"/>
</dbReference>
<feature type="binding site" evidence="15">
    <location>
        <position position="460"/>
    </location>
    <ligand>
        <name>Mg(2+)</name>
        <dbReference type="ChEBI" id="CHEBI:18420"/>
        <note>shared with alpha subunit</note>
    </ligand>
</feature>
<dbReference type="SMART" id="SM00874">
    <property type="entry name" value="B5"/>
    <property type="match status" value="1"/>
</dbReference>
<dbReference type="Pfam" id="PF03484">
    <property type="entry name" value="B5"/>
    <property type="match status" value="1"/>
</dbReference>
<evidence type="ECO:0000256" key="3">
    <source>
        <dbReference type="ARBA" id="ARBA00011209"/>
    </source>
</evidence>
<dbReference type="GO" id="GO:0006432">
    <property type="term" value="P:phenylalanyl-tRNA aminoacylation"/>
    <property type="evidence" value="ECO:0007669"/>
    <property type="project" value="UniProtKB-UniRule"/>
</dbReference>
<evidence type="ECO:0000256" key="15">
    <source>
        <dbReference type="HAMAP-Rule" id="MF_00283"/>
    </source>
</evidence>